<dbReference type="InterPro" id="IPR053297">
    <property type="entry name" value="Dynactin-associated"/>
</dbReference>
<protein>
    <recommendedName>
        <fullName evidence="3">CLLAC-motif containing domain-containing protein</fullName>
    </recommendedName>
</protein>
<dbReference type="Pfam" id="PF15675">
    <property type="entry name" value="CLLAC"/>
    <property type="match status" value="1"/>
</dbReference>
<dbReference type="eggNOG" id="ENOG502S8FI">
    <property type="taxonomic scope" value="Eukaryota"/>
</dbReference>
<sequence length="136" mass="15674">TMENAAFEMEEDGHPSTRTTAKEPPKIHYSQPYSTPEKKKKTNRCSLMRIFLVCLLASIIATAIGILLTFSYVTKVNPLKEPKTTTITSPSGKKMAIKYKYMRHLDKSKVYEFQGGAIQWARYRKNEKDYMTNEEI</sequence>
<organism evidence="4 5">
    <name type="scientific">Latimeria chalumnae</name>
    <name type="common">Coelacanth</name>
    <dbReference type="NCBI Taxonomy" id="7897"/>
    <lineage>
        <taxon>Eukaryota</taxon>
        <taxon>Metazoa</taxon>
        <taxon>Chordata</taxon>
        <taxon>Craniata</taxon>
        <taxon>Vertebrata</taxon>
        <taxon>Euteleostomi</taxon>
        <taxon>Coelacanthiformes</taxon>
        <taxon>Coelacanthidae</taxon>
        <taxon>Latimeria</taxon>
    </lineage>
</organism>
<feature type="region of interest" description="Disordered" evidence="1">
    <location>
        <begin position="1"/>
        <end position="38"/>
    </location>
</feature>
<evidence type="ECO:0000313" key="4">
    <source>
        <dbReference type="Ensembl" id="ENSLACP00000017467.1"/>
    </source>
</evidence>
<feature type="compositionally biased region" description="Basic and acidic residues" evidence="1">
    <location>
        <begin position="12"/>
        <end position="26"/>
    </location>
</feature>
<reference evidence="5" key="1">
    <citation type="submission" date="2011-08" db="EMBL/GenBank/DDBJ databases">
        <title>The draft genome of Latimeria chalumnae.</title>
        <authorList>
            <person name="Di Palma F."/>
            <person name="Alfoldi J."/>
            <person name="Johnson J."/>
            <person name="Berlin A."/>
            <person name="Gnerre S."/>
            <person name="Jaffe D."/>
            <person name="MacCallum I."/>
            <person name="Young S."/>
            <person name="Walker B.J."/>
            <person name="Lander E."/>
            <person name="Lindblad-Toh K."/>
        </authorList>
    </citation>
    <scope>NUCLEOTIDE SEQUENCE [LARGE SCALE GENOMIC DNA]</scope>
    <source>
        <strain evidence="5">Wild caught</strain>
    </source>
</reference>
<keyword evidence="5" id="KW-1185">Reference proteome</keyword>
<proteinExistence type="predicted"/>
<dbReference type="GO" id="GO:0005886">
    <property type="term" value="C:plasma membrane"/>
    <property type="evidence" value="ECO:0007669"/>
    <property type="project" value="TreeGrafter"/>
</dbReference>
<dbReference type="GO" id="GO:0005794">
    <property type="term" value="C:Golgi apparatus"/>
    <property type="evidence" value="ECO:0007669"/>
    <property type="project" value="TreeGrafter"/>
</dbReference>
<evidence type="ECO:0000313" key="5">
    <source>
        <dbReference type="Proteomes" id="UP000008672"/>
    </source>
</evidence>
<dbReference type="Ensembl" id="ENSLACT00000017595.1">
    <property type="protein sequence ID" value="ENSLACP00000017467.1"/>
    <property type="gene ID" value="ENSLACG00000015385.1"/>
</dbReference>
<name>H3B6E6_LATCH</name>
<dbReference type="PANTHER" id="PTHR35349:SF4">
    <property type="entry name" value="CUPIN TYPE-1 DOMAIN-CONTAINING PROTEIN"/>
    <property type="match status" value="1"/>
</dbReference>
<accession>H3B6E6</accession>
<dbReference type="PANTHER" id="PTHR35349">
    <property type="entry name" value="DYNACTIN-ASSOCIATED PROTEIN"/>
    <property type="match status" value="1"/>
</dbReference>
<dbReference type="STRING" id="7897.ENSLACP00000017467"/>
<evidence type="ECO:0000259" key="3">
    <source>
        <dbReference type="Pfam" id="PF15675"/>
    </source>
</evidence>
<dbReference type="OMA" id="YLFTHEK"/>
<evidence type="ECO:0000256" key="2">
    <source>
        <dbReference type="SAM" id="Phobius"/>
    </source>
</evidence>
<keyword evidence="2" id="KW-0472">Membrane</keyword>
<keyword evidence="2" id="KW-0812">Transmembrane</keyword>
<dbReference type="GeneTree" id="ENSGT00390000003755"/>
<feature type="domain" description="CLLAC-motif containing" evidence="3">
    <location>
        <begin position="44"/>
        <end position="74"/>
    </location>
</feature>
<dbReference type="AlphaFoldDB" id="H3B6E6"/>
<dbReference type="InterPro" id="IPR031379">
    <property type="entry name" value="CLLAC"/>
</dbReference>
<keyword evidence="2" id="KW-1133">Transmembrane helix</keyword>
<feature type="transmembrane region" description="Helical" evidence="2">
    <location>
        <begin position="50"/>
        <end position="73"/>
    </location>
</feature>
<dbReference type="InParanoid" id="H3B6E6"/>
<dbReference type="EMBL" id="AFYH01058275">
    <property type="status" value="NOT_ANNOTATED_CDS"/>
    <property type="molecule type" value="Genomic_DNA"/>
</dbReference>
<dbReference type="HOGENOM" id="CLU_152297_0_0_1"/>
<reference evidence="4" key="3">
    <citation type="submission" date="2025-09" db="UniProtKB">
        <authorList>
            <consortium name="Ensembl"/>
        </authorList>
    </citation>
    <scope>IDENTIFICATION</scope>
</reference>
<reference evidence="4" key="2">
    <citation type="submission" date="2025-08" db="UniProtKB">
        <authorList>
            <consortium name="Ensembl"/>
        </authorList>
    </citation>
    <scope>IDENTIFICATION</scope>
</reference>
<evidence type="ECO:0000256" key="1">
    <source>
        <dbReference type="SAM" id="MobiDB-lite"/>
    </source>
</evidence>
<dbReference type="Proteomes" id="UP000008672">
    <property type="component" value="Unassembled WGS sequence"/>
</dbReference>